<evidence type="ECO:0000256" key="9">
    <source>
        <dbReference type="ARBA" id="ARBA00022679"/>
    </source>
</evidence>
<dbReference type="GO" id="GO:0004372">
    <property type="term" value="F:glycine hydroxymethyltransferase activity"/>
    <property type="evidence" value="ECO:0007669"/>
    <property type="project" value="UniProtKB-UniRule"/>
</dbReference>
<keyword evidence="7 11" id="KW-0554">One-carbon metabolism</keyword>
<dbReference type="Proteomes" id="UP000255024">
    <property type="component" value="Unassembled WGS sequence"/>
</dbReference>
<comment type="pathway">
    <text evidence="11">Amino-acid biosynthesis; glycine biosynthesis; glycine from L-serine: step 1/1.</text>
</comment>
<dbReference type="GO" id="GO:0008168">
    <property type="term" value="F:methyltransferase activity"/>
    <property type="evidence" value="ECO:0007669"/>
    <property type="project" value="UniProtKB-KW"/>
</dbReference>
<reference evidence="15 16" key="1">
    <citation type="submission" date="2018-06" db="EMBL/GenBank/DDBJ databases">
        <authorList>
            <consortium name="Pathogen Informatics"/>
            <person name="Doyle S."/>
        </authorList>
    </citation>
    <scope>NUCLEOTIDE SEQUENCE [LARGE SCALE GENOMIC DNA]</scope>
    <source>
        <strain evidence="15 16">NCTC11179</strain>
    </source>
</reference>
<evidence type="ECO:0000313" key="14">
    <source>
        <dbReference type="EMBL" id="QQU01094.1"/>
    </source>
</evidence>
<comment type="caution">
    <text evidence="11">Lacks conserved residue(s) required for the propagation of feature annotation.</text>
</comment>
<dbReference type="EMBL" id="CP068108">
    <property type="protein sequence ID" value="QQU01094.1"/>
    <property type="molecule type" value="Genomic_DNA"/>
</dbReference>
<feature type="binding site" evidence="11">
    <location>
        <begin position="361"/>
        <end position="363"/>
    </location>
    <ligand>
        <name>(6S)-5,6,7,8-tetrahydrofolate</name>
        <dbReference type="ChEBI" id="CHEBI:57453"/>
    </ligand>
</feature>
<comment type="function">
    <text evidence="11">Catalyzes the reversible interconversion of serine and glycine with tetrahydrofolate (THF) serving as the one-carbon carrier. This reaction serves as the major source of one-carbon groups required for the biosynthesis of purines, thymidylate, methionine, and other important biomolecules. Also exhibits THF-independent aldolase activity toward beta-hydroxyamino acids, producing glycine and aldehydes, via a retro-aldol mechanism.</text>
</comment>
<reference evidence="14 17" key="2">
    <citation type="submission" date="2021-01" db="EMBL/GenBank/DDBJ databases">
        <title>FDA dAtabase for Regulatory Grade micrObial Sequences (FDA-ARGOS): Supporting development and validation of Infectious Disease Dx tests.</title>
        <authorList>
            <person name="Sproer C."/>
            <person name="Gronow S."/>
            <person name="Severitt S."/>
            <person name="Schroder I."/>
            <person name="Tallon L."/>
            <person name="Sadzewicz L."/>
            <person name="Zhao X."/>
            <person name="Boylan J."/>
            <person name="Ott S."/>
            <person name="Bowen H."/>
            <person name="Vavikolanu K."/>
            <person name="Mehta A."/>
            <person name="Aluvathingal J."/>
            <person name="Nadendla S."/>
            <person name="Lowell S."/>
            <person name="Myers T."/>
            <person name="Yan Y."/>
            <person name="Sichtig H."/>
        </authorList>
    </citation>
    <scope>NUCLEOTIDE SEQUENCE [LARGE SCALE GENOMIC DNA]</scope>
    <source>
        <strain evidence="14 17">FDAARGOS_1131</strain>
    </source>
</reference>
<name>A0A378RY24_MYROD</name>
<dbReference type="InterPro" id="IPR039429">
    <property type="entry name" value="SHMT-like_dom"/>
</dbReference>
<dbReference type="PROSITE" id="PS00096">
    <property type="entry name" value="SHMT"/>
    <property type="match status" value="1"/>
</dbReference>
<dbReference type="EC" id="2.1.2.1" evidence="11"/>
<keyword evidence="16" id="KW-1185">Reference proteome</keyword>
<comment type="cofactor">
    <cofactor evidence="2 11 12">
        <name>pyridoxal 5'-phosphate</name>
        <dbReference type="ChEBI" id="CHEBI:597326"/>
    </cofactor>
</comment>
<keyword evidence="9 11" id="KW-0808">Transferase</keyword>
<comment type="subunit">
    <text evidence="5 11">Homodimer.</text>
</comment>
<dbReference type="UniPathway" id="UPA00193"/>
<dbReference type="RefSeq" id="WP_002991355.1">
    <property type="nucleotide sequence ID" value="NZ_CP068107.1"/>
</dbReference>
<dbReference type="GO" id="GO:0032259">
    <property type="term" value="P:methylation"/>
    <property type="evidence" value="ECO:0007669"/>
    <property type="project" value="UniProtKB-KW"/>
</dbReference>
<dbReference type="GeneID" id="93526975"/>
<evidence type="ECO:0000256" key="3">
    <source>
        <dbReference type="ARBA" id="ARBA00004496"/>
    </source>
</evidence>
<evidence type="ECO:0000256" key="7">
    <source>
        <dbReference type="ARBA" id="ARBA00022563"/>
    </source>
</evidence>
<dbReference type="CDD" id="cd00378">
    <property type="entry name" value="SHMT"/>
    <property type="match status" value="1"/>
</dbReference>
<sequence>MRRDTEIFDLIVEEGDRQVHGIELIASENFVSEQTMEAAGSCLTNKYAEGYPNKRYYGGCEVVDVVEQIAIDRAKALFGAEYVNVQPHSGSQANTAVFSACLKPGDKILGFDLSHGGHLTHGSPVNFSGKLYNPVFYGVEQETGLLNYDKIAEIAKKEQPKLIIAGASAYSRDMDFKRFREIADSVGALLMADISHPAGLIAKGLMNDPVPHCHIITTTTHKTLRGPRGGMIMIGKDFPNPFGLTTPKGEVRMMSALLDSAVFPGNQGGPLMHIIAAKAIAFGEALTDEFFTYMLQVQKNAKAMADAFVKRGYDIISGGTDNHMMLIDLRNKNISGKDAEQALVKAEITVNKNMVPFDDKSPFVTSGIRIGTPAITTRGLKEEDMETIVALIDKVILNHTNEDIIEEVADEVNEMMAERPMFVW</sequence>
<dbReference type="GO" id="GO:0005829">
    <property type="term" value="C:cytosol"/>
    <property type="evidence" value="ECO:0007669"/>
    <property type="project" value="TreeGrafter"/>
</dbReference>
<evidence type="ECO:0000313" key="17">
    <source>
        <dbReference type="Proteomes" id="UP000596202"/>
    </source>
</evidence>
<comment type="pathway">
    <text evidence="11">One-carbon metabolism; tetrahydrofolate interconversion.</text>
</comment>
<keyword evidence="6 11" id="KW-0963">Cytoplasm</keyword>
<dbReference type="GO" id="GO:0035999">
    <property type="term" value="P:tetrahydrofolate interconversion"/>
    <property type="evidence" value="ECO:0007669"/>
    <property type="project" value="UniProtKB-UniRule"/>
</dbReference>
<feature type="binding site" evidence="11">
    <location>
        <position position="113"/>
    </location>
    <ligand>
        <name>(6S)-5,6,7,8-tetrahydrofolate</name>
        <dbReference type="ChEBI" id="CHEBI:57453"/>
    </ligand>
</feature>
<dbReference type="SUPFAM" id="SSF53383">
    <property type="entry name" value="PLP-dependent transferases"/>
    <property type="match status" value="1"/>
</dbReference>
<feature type="binding site" evidence="11">
    <location>
        <begin position="117"/>
        <end position="119"/>
    </location>
    <ligand>
        <name>(6S)-5,6,7,8-tetrahydrofolate</name>
        <dbReference type="ChEBI" id="CHEBI:57453"/>
    </ligand>
</feature>
<feature type="site" description="Plays an important role in substrate specificity" evidence="11">
    <location>
        <position position="221"/>
    </location>
</feature>
<evidence type="ECO:0000256" key="5">
    <source>
        <dbReference type="ARBA" id="ARBA00011738"/>
    </source>
</evidence>
<keyword evidence="10 11" id="KW-0663">Pyridoxal phosphate</keyword>
<feature type="domain" description="Serine hydroxymethyltransferase-like" evidence="13">
    <location>
        <begin position="3"/>
        <end position="392"/>
    </location>
</feature>
<organism evidence="15 16">
    <name type="scientific">Myroides odoratus</name>
    <name type="common">Flavobacterium odoratum</name>
    <dbReference type="NCBI Taxonomy" id="256"/>
    <lineage>
        <taxon>Bacteria</taxon>
        <taxon>Pseudomonadati</taxon>
        <taxon>Bacteroidota</taxon>
        <taxon>Flavobacteriia</taxon>
        <taxon>Flavobacteriales</taxon>
        <taxon>Flavobacteriaceae</taxon>
        <taxon>Myroides</taxon>
    </lineage>
</organism>
<evidence type="ECO:0000256" key="4">
    <source>
        <dbReference type="ARBA" id="ARBA00006376"/>
    </source>
</evidence>
<dbReference type="Gene3D" id="3.40.640.10">
    <property type="entry name" value="Type I PLP-dependent aspartate aminotransferase-like (Major domain)"/>
    <property type="match status" value="1"/>
</dbReference>
<comment type="subcellular location">
    <subcellularLocation>
        <location evidence="3 11">Cytoplasm</location>
    </subcellularLocation>
</comment>
<comment type="similarity">
    <text evidence="4 11">Belongs to the SHMT family.</text>
</comment>
<dbReference type="InterPro" id="IPR015421">
    <property type="entry name" value="PyrdxlP-dep_Trfase_major"/>
</dbReference>
<protein>
    <recommendedName>
        <fullName evidence="11">Serine hydroxymethyltransferase</fullName>
        <shortName evidence="11">SHMT</shortName>
        <shortName evidence="11">Serine methylase</shortName>
        <ecNumber evidence="11">2.1.2.1</ecNumber>
    </recommendedName>
</protein>
<keyword evidence="8 11" id="KW-0028">Amino-acid biosynthesis</keyword>
<dbReference type="OrthoDB" id="9803846at2"/>
<evidence type="ECO:0000313" key="15">
    <source>
        <dbReference type="EMBL" id="STZ26738.1"/>
    </source>
</evidence>
<dbReference type="EMBL" id="UGQL01000001">
    <property type="protein sequence ID" value="STZ26738.1"/>
    <property type="molecule type" value="Genomic_DNA"/>
</dbReference>
<evidence type="ECO:0000256" key="11">
    <source>
        <dbReference type="HAMAP-Rule" id="MF_00051"/>
    </source>
</evidence>
<dbReference type="NCBIfam" id="NF000586">
    <property type="entry name" value="PRK00011.1"/>
    <property type="match status" value="1"/>
</dbReference>
<dbReference type="HAMAP" id="MF_00051">
    <property type="entry name" value="SHMT"/>
    <property type="match status" value="1"/>
</dbReference>
<dbReference type="InterPro" id="IPR015422">
    <property type="entry name" value="PyrdxlP-dep_Trfase_small"/>
</dbReference>
<accession>A0A378RY24</accession>
<dbReference type="AlphaFoldDB" id="A0A378RY24"/>
<dbReference type="InterPro" id="IPR001085">
    <property type="entry name" value="Ser_HO-MeTrfase"/>
</dbReference>
<dbReference type="Gene3D" id="3.90.1150.10">
    <property type="entry name" value="Aspartate Aminotransferase, domain 1"/>
    <property type="match status" value="1"/>
</dbReference>
<keyword evidence="15" id="KW-0489">Methyltransferase</keyword>
<dbReference type="PANTHER" id="PTHR11680">
    <property type="entry name" value="SERINE HYDROXYMETHYLTRANSFERASE"/>
    <property type="match status" value="1"/>
</dbReference>
<evidence type="ECO:0000256" key="2">
    <source>
        <dbReference type="ARBA" id="ARBA00001933"/>
    </source>
</evidence>
<dbReference type="GO" id="GO:0019264">
    <property type="term" value="P:glycine biosynthetic process from serine"/>
    <property type="evidence" value="ECO:0007669"/>
    <property type="project" value="UniProtKB-UniRule"/>
</dbReference>
<dbReference type="Pfam" id="PF00464">
    <property type="entry name" value="SHMT"/>
    <property type="match status" value="1"/>
</dbReference>
<evidence type="ECO:0000256" key="10">
    <source>
        <dbReference type="ARBA" id="ARBA00022898"/>
    </source>
</evidence>
<feature type="modified residue" description="N6-(pyridoxal phosphate)lysine" evidence="11 12">
    <location>
        <position position="222"/>
    </location>
</feature>
<dbReference type="InterPro" id="IPR019798">
    <property type="entry name" value="Ser_HO-MeTrfase_PLP_BS"/>
</dbReference>
<dbReference type="Proteomes" id="UP000596202">
    <property type="component" value="Chromosome"/>
</dbReference>
<dbReference type="UniPathway" id="UPA00288">
    <property type="reaction ID" value="UER01023"/>
</dbReference>
<gene>
    <name evidence="15" type="primary">glyA_1</name>
    <name evidence="11" type="synonym">glyA</name>
    <name evidence="14" type="ORF">I6I88_04885</name>
    <name evidence="15" type="ORF">NCTC11179_00261</name>
</gene>
<evidence type="ECO:0000256" key="12">
    <source>
        <dbReference type="PIRSR" id="PIRSR000412-50"/>
    </source>
</evidence>
<dbReference type="FunFam" id="3.90.1150.10:FF:000003">
    <property type="entry name" value="Serine hydroxymethyltransferase"/>
    <property type="match status" value="1"/>
</dbReference>
<dbReference type="InterPro" id="IPR049943">
    <property type="entry name" value="Ser_HO-MeTrfase-like"/>
</dbReference>
<evidence type="ECO:0000256" key="1">
    <source>
        <dbReference type="ARBA" id="ARBA00001528"/>
    </source>
</evidence>
<dbReference type="PIRSF" id="PIRSF000412">
    <property type="entry name" value="SHMT"/>
    <property type="match status" value="1"/>
</dbReference>
<dbReference type="InterPro" id="IPR015424">
    <property type="entry name" value="PyrdxlP-dep_Trfase"/>
</dbReference>
<evidence type="ECO:0000256" key="8">
    <source>
        <dbReference type="ARBA" id="ARBA00022605"/>
    </source>
</evidence>
<evidence type="ECO:0000259" key="13">
    <source>
        <dbReference type="Pfam" id="PF00464"/>
    </source>
</evidence>
<dbReference type="PANTHER" id="PTHR11680:SF35">
    <property type="entry name" value="SERINE HYDROXYMETHYLTRANSFERASE 1"/>
    <property type="match status" value="1"/>
</dbReference>
<dbReference type="FunFam" id="3.40.640.10:FF:000001">
    <property type="entry name" value="Serine hydroxymethyltransferase"/>
    <property type="match status" value="1"/>
</dbReference>
<proteinExistence type="inferred from homology"/>
<evidence type="ECO:0000313" key="16">
    <source>
        <dbReference type="Proteomes" id="UP000255024"/>
    </source>
</evidence>
<comment type="catalytic activity">
    <reaction evidence="1 11">
        <text>(6R)-5,10-methylene-5,6,7,8-tetrahydrofolate + glycine + H2O = (6S)-5,6,7,8-tetrahydrofolate + L-serine</text>
        <dbReference type="Rhea" id="RHEA:15481"/>
        <dbReference type="ChEBI" id="CHEBI:15377"/>
        <dbReference type="ChEBI" id="CHEBI:15636"/>
        <dbReference type="ChEBI" id="CHEBI:33384"/>
        <dbReference type="ChEBI" id="CHEBI:57305"/>
        <dbReference type="ChEBI" id="CHEBI:57453"/>
        <dbReference type="EC" id="2.1.2.1"/>
    </reaction>
</comment>
<evidence type="ECO:0000256" key="6">
    <source>
        <dbReference type="ARBA" id="ARBA00022490"/>
    </source>
</evidence>
<dbReference type="GO" id="GO:0030170">
    <property type="term" value="F:pyridoxal phosphate binding"/>
    <property type="evidence" value="ECO:0007669"/>
    <property type="project" value="UniProtKB-UniRule"/>
</dbReference>